<keyword evidence="5" id="KW-1185">Reference proteome</keyword>
<keyword evidence="2" id="KW-0812">Transmembrane</keyword>
<name>A0A0K1PRQ2_9BACT</name>
<feature type="region of interest" description="Disordered" evidence="1">
    <location>
        <begin position="268"/>
        <end position="296"/>
    </location>
</feature>
<reference evidence="4 5" key="1">
    <citation type="submission" date="2015-08" db="EMBL/GenBank/DDBJ databases">
        <authorList>
            <person name="Babu N.S."/>
            <person name="Beckwith C.J."/>
            <person name="Beseler K.G."/>
            <person name="Brison A."/>
            <person name="Carone J.V."/>
            <person name="Caskin T.P."/>
            <person name="Diamond M."/>
            <person name="Durham M.E."/>
            <person name="Foxe J.M."/>
            <person name="Go M."/>
            <person name="Henderson B.A."/>
            <person name="Jones I.B."/>
            <person name="McGettigan J.A."/>
            <person name="Micheletti S.J."/>
            <person name="Nasrallah M.E."/>
            <person name="Ortiz D."/>
            <person name="Piller C.R."/>
            <person name="Privatt S.R."/>
            <person name="Schneider S.L."/>
            <person name="Sharp S."/>
            <person name="Smith T.C."/>
            <person name="Stanton J.D."/>
            <person name="Ullery H.E."/>
            <person name="Wilson R.J."/>
            <person name="Serrano M.G."/>
            <person name="Buck G."/>
            <person name="Lee V."/>
            <person name="Wang Y."/>
            <person name="Carvalho R."/>
            <person name="Voegtly L."/>
            <person name="Shi R."/>
            <person name="Duckworth R."/>
            <person name="Johnson A."/>
            <person name="Loviza R."/>
            <person name="Walstead R."/>
            <person name="Shah Z."/>
            <person name="Kiflezghi M."/>
            <person name="Wade K."/>
            <person name="Ball S.L."/>
            <person name="Bradley K.W."/>
            <person name="Asai D.J."/>
            <person name="Bowman C.A."/>
            <person name="Russell D.A."/>
            <person name="Pope W.H."/>
            <person name="Jacobs-Sera D."/>
            <person name="Hendrix R.W."/>
            <person name="Hatfull G.F."/>
        </authorList>
    </citation>
    <scope>NUCLEOTIDE SEQUENCE [LARGE SCALE GENOMIC DNA]</scope>
    <source>
        <strain evidence="4 5">DSM 27648</strain>
    </source>
</reference>
<evidence type="ECO:0000259" key="3">
    <source>
        <dbReference type="PROSITE" id="PS51833"/>
    </source>
</evidence>
<dbReference type="Gene3D" id="1.10.3210.10">
    <property type="entry name" value="Hypothetical protein af1432"/>
    <property type="match status" value="1"/>
</dbReference>
<dbReference type="EMBL" id="CP012333">
    <property type="protein sequence ID" value="AKU96210.1"/>
    <property type="molecule type" value="Genomic_DNA"/>
</dbReference>
<keyword evidence="2" id="KW-1133">Transmembrane helix</keyword>
<dbReference type="KEGG" id="llu:AKJ09_02874"/>
<dbReference type="AlphaFoldDB" id="A0A0K1PRQ2"/>
<dbReference type="InterPro" id="IPR013976">
    <property type="entry name" value="HDOD"/>
</dbReference>
<accession>A0A0K1PRQ2</accession>
<evidence type="ECO:0000256" key="1">
    <source>
        <dbReference type="SAM" id="MobiDB-lite"/>
    </source>
</evidence>
<dbReference type="PROSITE" id="PS51833">
    <property type="entry name" value="HDOD"/>
    <property type="match status" value="1"/>
</dbReference>
<dbReference type="STRING" id="1391654.AKJ09_02874"/>
<dbReference type="SUPFAM" id="SSF109604">
    <property type="entry name" value="HD-domain/PDEase-like"/>
    <property type="match status" value="1"/>
</dbReference>
<keyword evidence="2" id="KW-0472">Membrane</keyword>
<feature type="transmembrane region" description="Helical" evidence="2">
    <location>
        <begin position="326"/>
        <end position="347"/>
    </location>
</feature>
<feature type="domain" description="HDOD" evidence="3">
    <location>
        <begin position="9"/>
        <end position="200"/>
    </location>
</feature>
<protein>
    <submittedName>
        <fullName evidence="4">HD domain protein</fullName>
    </submittedName>
</protein>
<dbReference type="Proteomes" id="UP000064967">
    <property type="component" value="Chromosome"/>
</dbReference>
<sequence length="349" mass="37761">MLAARLAGVKPFPHIVAKIHSLAIDPTKTLGDVVDVVERDIAFATRMLRLANSPTTALRQRCTSVRHAVSLLGLSRVANIATTTAAFAFLSEHSTSAPNIVKHAVLTGGVTRALAPYAKISADEAFTVGLLHDVGMLLLLQLHEPLYEELIEQVGPGNEPTTEEEHALLGFDHASFGGHVLARWKLPDPLPDVVALHHDWEAAVARGGLVASHVAVLRVAEILGPRLEARETPNESDRVALANEPALEHLGLTAPELLRKWDSLRETSKNGAEESPPLAVEEFASTPPKPKTEPPRTLMMSLRPIADMLEPLTNYPRVPHREWNSALVVLLVAMVIGLLAAVAWVSITH</sequence>
<dbReference type="Pfam" id="PF08668">
    <property type="entry name" value="HDOD"/>
    <property type="match status" value="1"/>
</dbReference>
<evidence type="ECO:0000256" key="2">
    <source>
        <dbReference type="SAM" id="Phobius"/>
    </source>
</evidence>
<dbReference type="InterPro" id="IPR052340">
    <property type="entry name" value="RNase_Y/CdgJ"/>
</dbReference>
<gene>
    <name evidence="4" type="ORF">AKJ09_02874</name>
</gene>
<evidence type="ECO:0000313" key="4">
    <source>
        <dbReference type="EMBL" id="AKU96210.1"/>
    </source>
</evidence>
<dbReference type="PANTHER" id="PTHR33525:SF3">
    <property type="entry name" value="RIBONUCLEASE Y"/>
    <property type="match status" value="1"/>
</dbReference>
<organism evidence="4 5">
    <name type="scientific">Labilithrix luteola</name>
    <dbReference type="NCBI Taxonomy" id="1391654"/>
    <lineage>
        <taxon>Bacteria</taxon>
        <taxon>Pseudomonadati</taxon>
        <taxon>Myxococcota</taxon>
        <taxon>Polyangia</taxon>
        <taxon>Polyangiales</taxon>
        <taxon>Labilitrichaceae</taxon>
        <taxon>Labilithrix</taxon>
    </lineage>
</organism>
<evidence type="ECO:0000313" key="5">
    <source>
        <dbReference type="Proteomes" id="UP000064967"/>
    </source>
</evidence>
<dbReference type="PANTHER" id="PTHR33525">
    <property type="match status" value="1"/>
</dbReference>
<proteinExistence type="predicted"/>